<proteinExistence type="predicted"/>
<dbReference type="Proteomes" id="UP000030765">
    <property type="component" value="Unassembled WGS sequence"/>
</dbReference>
<dbReference type="EMBL" id="KE524620">
    <property type="protein sequence ID" value="KFB35761.1"/>
    <property type="molecule type" value="Genomic_DNA"/>
</dbReference>
<sequence>MEAPASHEKGLPNLDVKGSAPTGGGRRALWVFIARCRHACGQIRWNDSVV</sequence>
<keyword evidence="4" id="KW-1185">Reference proteome</keyword>
<dbReference type="EMBL" id="ATLV01010844">
    <property type="status" value="NOT_ANNOTATED_CDS"/>
    <property type="molecule type" value="Genomic_DNA"/>
</dbReference>
<dbReference type="VEuPathDB" id="VectorBase:ASIC002664"/>
<reference evidence="2 4" key="1">
    <citation type="journal article" date="2014" name="BMC Genomics">
        <title>Genome sequence of Anopheles sinensis provides insight into genetics basis of mosquito competence for malaria parasites.</title>
        <authorList>
            <person name="Zhou D."/>
            <person name="Zhang D."/>
            <person name="Ding G."/>
            <person name="Shi L."/>
            <person name="Hou Q."/>
            <person name="Ye Y."/>
            <person name="Xu Y."/>
            <person name="Zhou H."/>
            <person name="Xiong C."/>
            <person name="Li S."/>
            <person name="Yu J."/>
            <person name="Hong S."/>
            <person name="Yu X."/>
            <person name="Zou P."/>
            <person name="Chen C."/>
            <person name="Chang X."/>
            <person name="Wang W."/>
            <person name="Lv Y."/>
            <person name="Sun Y."/>
            <person name="Ma L."/>
            <person name="Shen B."/>
            <person name="Zhu C."/>
        </authorList>
    </citation>
    <scope>NUCLEOTIDE SEQUENCE [LARGE SCALE GENOMIC DNA]</scope>
</reference>
<organism evidence="2">
    <name type="scientific">Anopheles sinensis</name>
    <name type="common">Mosquito</name>
    <dbReference type="NCBI Taxonomy" id="74873"/>
    <lineage>
        <taxon>Eukaryota</taxon>
        <taxon>Metazoa</taxon>
        <taxon>Ecdysozoa</taxon>
        <taxon>Arthropoda</taxon>
        <taxon>Hexapoda</taxon>
        <taxon>Insecta</taxon>
        <taxon>Pterygota</taxon>
        <taxon>Neoptera</taxon>
        <taxon>Endopterygota</taxon>
        <taxon>Diptera</taxon>
        <taxon>Nematocera</taxon>
        <taxon>Culicoidea</taxon>
        <taxon>Culicidae</taxon>
        <taxon>Anophelinae</taxon>
        <taxon>Anopheles</taxon>
    </lineage>
</organism>
<dbReference type="AlphaFoldDB" id="A0A084VCR7"/>
<protein>
    <submittedName>
        <fullName evidence="2 3">Uncharacterized protein</fullName>
    </submittedName>
</protein>
<feature type="region of interest" description="Disordered" evidence="1">
    <location>
        <begin position="1"/>
        <end position="23"/>
    </location>
</feature>
<evidence type="ECO:0000313" key="2">
    <source>
        <dbReference type="EMBL" id="KFB35761.1"/>
    </source>
</evidence>
<dbReference type="EnsemblMetazoa" id="ASIC002664-RA">
    <property type="protein sequence ID" value="ASIC002664-PA"/>
    <property type="gene ID" value="ASIC002664"/>
</dbReference>
<accession>A0A084VCR7</accession>
<reference evidence="3" key="2">
    <citation type="submission" date="2020-05" db="UniProtKB">
        <authorList>
            <consortium name="EnsemblMetazoa"/>
        </authorList>
    </citation>
    <scope>IDENTIFICATION</scope>
</reference>
<evidence type="ECO:0000313" key="4">
    <source>
        <dbReference type="Proteomes" id="UP000030765"/>
    </source>
</evidence>
<feature type="compositionally biased region" description="Basic and acidic residues" evidence="1">
    <location>
        <begin position="1"/>
        <end position="10"/>
    </location>
</feature>
<name>A0A084VCR7_ANOSI</name>
<evidence type="ECO:0000313" key="3">
    <source>
        <dbReference type="EnsemblMetazoa" id="ASIC002664-PA"/>
    </source>
</evidence>
<evidence type="ECO:0000256" key="1">
    <source>
        <dbReference type="SAM" id="MobiDB-lite"/>
    </source>
</evidence>
<gene>
    <name evidence="2" type="ORF">ZHAS_00002664</name>
</gene>